<reference evidence="2" key="1">
    <citation type="submission" date="2020-04" db="EMBL/GenBank/DDBJ databases">
        <authorList>
            <person name="Alioto T."/>
            <person name="Alioto T."/>
            <person name="Gomez Garrido J."/>
        </authorList>
    </citation>
    <scope>NUCLEOTIDE SEQUENCE</scope>
    <source>
        <strain evidence="2">A484AB</strain>
    </source>
</reference>
<protein>
    <submittedName>
        <fullName evidence="2">Uncharacterized protein</fullName>
    </submittedName>
</protein>
<dbReference type="Pfam" id="PF03637">
    <property type="entry name" value="Mob1_phocein"/>
    <property type="match status" value="1"/>
</dbReference>
<dbReference type="OrthoDB" id="8170117at2759"/>
<organism evidence="2 3">
    <name type="scientific">Paramuricea clavata</name>
    <name type="common">Red gorgonian</name>
    <name type="synonym">Violescent sea-whip</name>
    <dbReference type="NCBI Taxonomy" id="317549"/>
    <lineage>
        <taxon>Eukaryota</taxon>
        <taxon>Metazoa</taxon>
        <taxon>Cnidaria</taxon>
        <taxon>Anthozoa</taxon>
        <taxon>Octocorallia</taxon>
        <taxon>Malacalcyonacea</taxon>
        <taxon>Plexauridae</taxon>
        <taxon>Paramuricea</taxon>
    </lineage>
</organism>
<evidence type="ECO:0000256" key="1">
    <source>
        <dbReference type="PIRSR" id="PIRSR605301-1"/>
    </source>
</evidence>
<feature type="binding site" evidence="1">
    <location>
        <position position="161"/>
    </location>
    <ligand>
        <name>Zn(2+)</name>
        <dbReference type="ChEBI" id="CHEBI:29105"/>
    </ligand>
</feature>
<dbReference type="SUPFAM" id="SSF101152">
    <property type="entry name" value="Mob1/phocein"/>
    <property type="match status" value="1"/>
</dbReference>
<keyword evidence="1" id="KW-0862">Zinc</keyword>
<keyword evidence="3" id="KW-1185">Reference proteome</keyword>
<feature type="binding site" evidence="1">
    <location>
        <position position="80"/>
    </location>
    <ligand>
        <name>Zn(2+)</name>
        <dbReference type="ChEBI" id="CHEBI:29105"/>
    </ligand>
</feature>
<comment type="caution">
    <text evidence="2">The sequence shown here is derived from an EMBL/GenBank/DDBJ whole genome shotgun (WGS) entry which is preliminary data.</text>
</comment>
<keyword evidence="1" id="KW-0479">Metal-binding</keyword>
<dbReference type="PANTHER" id="PTHR22599">
    <property type="entry name" value="MPS ONE BINDER KINASE ACTIVATOR-LIKE MOB"/>
    <property type="match status" value="1"/>
</dbReference>
<dbReference type="SMART" id="SM01388">
    <property type="entry name" value="Mob1_phocein"/>
    <property type="match status" value="1"/>
</dbReference>
<proteinExistence type="predicted"/>
<dbReference type="EMBL" id="CACRXK020001455">
    <property type="protein sequence ID" value="CAB3989273.1"/>
    <property type="molecule type" value="Genomic_DNA"/>
</dbReference>
<dbReference type="AlphaFoldDB" id="A0A6S7GDS0"/>
<feature type="binding site" evidence="1">
    <location>
        <position position="85"/>
    </location>
    <ligand>
        <name>Zn(2+)</name>
        <dbReference type="ChEBI" id="CHEBI:29105"/>
    </ligand>
</feature>
<evidence type="ECO:0000313" key="2">
    <source>
        <dbReference type="EMBL" id="CAB3989273.1"/>
    </source>
</evidence>
<sequence>MFVMLFSKTGKKKYLINDEPKEIKPYLEKKIYENFSLTKEEIKEIVVRPAGMNINEWLATHTLTLFNSINQIYGAITEFCTATTCPSMTAGTVIYSWYGRKGKISAPQYIDLVMTHIQKHVEDESCLPSKYGSKFPASFGTSVKKFIKLLLHVLGHLYYSHIEDVSELQLLPYLNTVFIHLMYFDNKFSLLEAKDTVPLDDLAQAMNLNLEPKQS</sequence>
<feature type="binding site" evidence="1">
    <location>
        <position position="156"/>
    </location>
    <ligand>
        <name>Zn(2+)</name>
        <dbReference type="ChEBI" id="CHEBI:29105"/>
    </ligand>
</feature>
<dbReference type="InterPro" id="IPR005301">
    <property type="entry name" value="MOB_kinase_act_fam"/>
</dbReference>
<dbReference type="Gene3D" id="1.20.140.30">
    <property type="entry name" value="MOB kinase activator"/>
    <property type="match status" value="1"/>
</dbReference>
<evidence type="ECO:0000313" key="3">
    <source>
        <dbReference type="Proteomes" id="UP001152795"/>
    </source>
</evidence>
<gene>
    <name evidence="2" type="ORF">PACLA_8A042406</name>
</gene>
<dbReference type="InterPro" id="IPR036703">
    <property type="entry name" value="MOB_kinase_act_sf"/>
</dbReference>
<dbReference type="Proteomes" id="UP001152795">
    <property type="component" value="Unassembled WGS sequence"/>
</dbReference>
<accession>A0A6S7GDS0</accession>
<name>A0A6S7GDS0_PARCT</name>